<organism evidence="11">
    <name type="scientific">Albugo laibachii Nc14</name>
    <dbReference type="NCBI Taxonomy" id="890382"/>
    <lineage>
        <taxon>Eukaryota</taxon>
        <taxon>Sar</taxon>
        <taxon>Stramenopiles</taxon>
        <taxon>Oomycota</taxon>
        <taxon>Peronosporomycetes</taxon>
        <taxon>Albuginales</taxon>
        <taxon>Albuginaceae</taxon>
        <taxon>Albugo</taxon>
    </lineage>
</organism>
<evidence type="ECO:0000313" key="11">
    <source>
        <dbReference type="EMBL" id="CCA25189.1"/>
    </source>
</evidence>
<keyword evidence="5" id="KW-0677">Repeat</keyword>
<dbReference type="HOGENOM" id="CLU_581932_0_0_1"/>
<dbReference type="Gene3D" id="1.50.40.10">
    <property type="entry name" value="Mitochondrial carrier domain"/>
    <property type="match status" value="1"/>
</dbReference>
<protein>
    <submittedName>
        <fullName evidence="11">Mitochondrial Carrier (MC) Family putative</fullName>
    </submittedName>
</protein>
<evidence type="ECO:0000256" key="3">
    <source>
        <dbReference type="ARBA" id="ARBA00022448"/>
    </source>
</evidence>
<dbReference type="InterPro" id="IPR023395">
    <property type="entry name" value="MCP_dom_sf"/>
</dbReference>
<comment type="subcellular location">
    <subcellularLocation>
        <location evidence="1">Mitochondrion membrane</location>
        <topology evidence="1">Multi-pass membrane protein</topology>
    </subcellularLocation>
</comment>
<dbReference type="InterPro" id="IPR002067">
    <property type="entry name" value="MCP"/>
</dbReference>
<keyword evidence="8 9" id="KW-0472">Membrane</keyword>
<dbReference type="GO" id="GO:0022857">
    <property type="term" value="F:transmembrane transporter activity"/>
    <property type="evidence" value="ECO:0007669"/>
    <property type="project" value="TreeGrafter"/>
</dbReference>
<reference evidence="11" key="1">
    <citation type="journal article" date="2011" name="PLoS Biol.">
        <title>Gene gain and loss during evolution of obligate parasitism in the white rust pathogen of Arabidopsis thaliana.</title>
        <authorList>
            <person name="Kemen E."/>
            <person name="Gardiner A."/>
            <person name="Schultz-Larsen T."/>
            <person name="Kemen A.C."/>
            <person name="Balmuth A.L."/>
            <person name="Robert-Seilaniantz A."/>
            <person name="Bailey K."/>
            <person name="Holub E."/>
            <person name="Studholme D.J."/>
            <person name="Maclean D."/>
            <person name="Jones J.D."/>
        </authorList>
    </citation>
    <scope>NUCLEOTIDE SEQUENCE</scope>
</reference>
<keyword evidence="7" id="KW-0496">Mitochondrion</keyword>
<evidence type="ECO:0000256" key="5">
    <source>
        <dbReference type="ARBA" id="ARBA00022737"/>
    </source>
</evidence>
<sequence>MPDAPSAIVDVASGVIAGCAGVFVGQPFDTVKVRLQTHGTFYKGPIDCAKQTFKHEGIHGFFKGLLSPLVGSACTNAIVFSVYEKALKYLGSDEMLPSLNSVFVAGCLGGFCQTIAVTPTDLIKCRLQVQDRHERNHYRGPVDCVRHVYQRNGIRGLFLGFNATILRETPSFGFYFYTYEKTKRAMVYHGFNENTAMLCAGGLSGVGSWTLSYPLDVVKSSIQTLPIDATRKEKQMMYQVKSLYAKGGLRIFVRGLETAVLRAFPKYNRFEIVLTVNLKFENLDSSNLMEKMIGQLSPFDKQAEHRLNELRSAIHREFRKHQNYDKSRALQERIKRAARYSIDELFDEQFGTFEQLCKEEAPAPFVQNGIFQSSNIGINKLIKPATDQTSESKAIRSFKPSCLRPPVKFTLKRERAADERDGEKPRLWRKSKVALSLSTNKAYISSSISDCVHAGPKLGATADGRRSLFT</sequence>
<evidence type="ECO:0000256" key="4">
    <source>
        <dbReference type="ARBA" id="ARBA00022692"/>
    </source>
</evidence>
<proteinExistence type="inferred from homology"/>
<evidence type="ECO:0000256" key="1">
    <source>
        <dbReference type="ARBA" id="ARBA00004225"/>
    </source>
</evidence>
<evidence type="ECO:0000256" key="8">
    <source>
        <dbReference type="ARBA" id="ARBA00023136"/>
    </source>
</evidence>
<evidence type="ECO:0000256" key="7">
    <source>
        <dbReference type="ARBA" id="ARBA00023128"/>
    </source>
</evidence>
<dbReference type="PROSITE" id="PS50920">
    <property type="entry name" value="SOLCAR"/>
    <property type="match status" value="3"/>
</dbReference>
<gene>
    <name evidence="11" type="primary">AlNc14C280G10101</name>
    <name evidence="11" type="ORF">ALNC14_113330</name>
</gene>
<feature type="repeat" description="Solcar" evidence="9">
    <location>
        <begin position="97"/>
        <end position="185"/>
    </location>
</feature>
<evidence type="ECO:0000256" key="9">
    <source>
        <dbReference type="PROSITE-ProRule" id="PRU00282"/>
    </source>
</evidence>
<keyword evidence="3 10" id="KW-0813">Transport</keyword>
<dbReference type="Pfam" id="PF00153">
    <property type="entry name" value="Mito_carr"/>
    <property type="match status" value="3"/>
</dbReference>
<evidence type="ECO:0000256" key="10">
    <source>
        <dbReference type="RuleBase" id="RU000488"/>
    </source>
</evidence>
<feature type="repeat" description="Solcar" evidence="9">
    <location>
        <begin position="5"/>
        <end position="89"/>
    </location>
</feature>
<dbReference type="GO" id="GO:0031966">
    <property type="term" value="C:mitochondrial membrane"/>
    <property type="evidence" value="ECO:0007669"/>
    <property type="project" value="UniProtKB-SubCell"/>
</dbReference>
<reference evidence="11" key="2">
    <citation type="submission" date="2011-02" db="EMBL/GenBank/DDBJ databases">
        <authorList>
            <person name="MacLean D."/>
        </authorList>
    </citation>
    <scope>NUCLEOTIDE SEQUENCE</scope>
</reference>
<feature type="repeat" description="Solcar" evidence="9">
    <location>
        <begin position="192"/>
        <end position="280"/>
    </location>
</feature>
<keyword evidence="4 9" id="KW-0812">Transmembrane</keyword>
<dbReference type="AlphaFoldDB" id="F0WUV3"/>
<comment type="similarity">
    <text evidence="2 10">Belongs to the mitochondrial carrier (TC 2.A.29) family.</text>
</comment>
<evidence type="ECO:0000256" key="2">
    <source>
        <dbReference type="ARBA" id="ARBA00006375"/>
    </source>
</evidence>
<accession>F0WUV3</accession>
<dbReference type="PRINTS" id="PR00926">
    <property type="entry name" value="MITOCARRIER"/>
</dbReference>
<dbReference type="InterPro" id="IPR050567">
    <property type="entry name" value="Mitochondrial_Carrier"/>
</dbReference>
<keyword evidence="6" id="KW-1133">Transmembrane helix</keyword>
<dbReference type="PANTHER" id="PTHR45624:SF10">
    <property type="entry name" value="SLC (SOLUTE CARRIER) HOMOLOG"/>
    <property type="match status" value="1"/>
</dbReference>
<dbReference type="InterPro" id="IPR018108">
    <property type="entry name" value="MCP_transmembrane"/>
</dbReference>
<dbReference type="PANTHER" id="PTHR45624">
    <property type="entry name" value="MITOCHONDRIAL BASIC AMINO ACIDS TRANSPORTER-RELATED"/>
    <property type="match status" value="1"/>
</dbReference>
<dbReference type="EMBL" id="FR824325">
    <property type="protein sequence ID" value="CCA25189.1"/>
    <property type="molecule type" value="Genomic_DNA"/>
</dbReference>
<evidence type="ECO:0000256" key="6">
    <source>
        <dbReference type="ARBA" id="ARBA00022989"/>
    </source>
</evidence>
<dbReference type="SUPFAM" id="SSF103506">
    <property type="entry name" value="Mitochondrial carrier"/>
    <property type="match status" value="1"/>
</dbReference>
<name>F0WUV3_9STRA</name>